<dbReference type="InterPro" id="IPR029058">
    <property type="entry name" value="AB_hydrolase_fold"/>
</dbReference>
<reference evidence="13 14" key="1">
    <citation type="submission" date="2015-07" db="EMBL/GenBank/DDBJ databases">
        <title>Draft Genome Sequence of Malassezia furfur CBS1878 and Malassezia pachydermatis CBS1879.</title>
        <authorList>
            <person name="Triana S."/>
            <person name="Ohm R."/>
            <person name="Gonzalez A."/>
            <person name="DeCock H."/>
            <person name="Restrepo S."/>
            <person name="Celis A."/>
        </authorList>
    </citation>
    <scope>NUCLEOTIDE SEQUENCE [LARGE SCALE GENOMIC DNA]</scope>
    <source>
        <strain evidence="13 14">CBS 1879</strain>
    </source>
</reference>
<evidence type="ECO:0000259" key="12">
    <source>
        <dbReference type="Pfam" id="PF01764"/>
    </source>
</evidence>
<evidence type="ECO:0000313" key="13">
    <source>
        <dbReference type="EMBL" id="KOS16074.1"/>
    </source>
</evidence>
<dbReference type="RefSeq" id="XP_017993706.1">
    <property type="nucleotide sequence ID" value="XM_018137895.1"/>
</dbReference>
<evidence type="ECO:0000256" key="1">
    <source>
        <dbReference type="ARBA" id="ARBA00004613"/>
    </source>
</evidence>
<dbReference type="GO" id="GO:0005576">
    <property type="term" value="C:extracellular region"/>
    <property type="evidence" value="ECO:0007669"/>
    <property type="project" value="UniProtKB-SubCell"/>
</dbReference>
<proteinExistence type="inferred from homology"/>
<keyword evidence="6" id="KW-0443">Lipid metabolism</keyword>
<evidence type="ECO:0000256" key="6">
    <source>
        <dbReference type="ARBA" id="ARBA00023098"/>
    </source>
</evidence>
<keyword evidence="7" id="KW-1015">Disulfide bond</keyword>
<comment type="subcellular location">
    <subcellularLocation>
        <location evidence="1">Secreted</location>
    </subcellularLocation>
</comment>
<dbReference type="Gene3D" id="3.40.50.1820">
    <property type="entry name" value="alpha/beta hydrolase"/>
    <property type="match status" value="1"/>
</dbReference>
<evidence type="ECO:0000256" key="3">
    <source>
        <dbReference type="ARBA" id="ARBA00022729"/>
    </source>
</evidence>
<sequence>MTEDTWHHVQFAMQTYALGAALGILVAMDYRYRLEKSMDRVMDFGLPRIGNPVFADDVDKRLYNKVYYVVNGHDWVPHMPPRELDLQHPSGQIWMNPPKSTHWAFYA</sequence>
<gene>
    <name evidence="13" type="ORF">Malapachy_3425</name>
</gene>
<keyword evidence="2" id="KW-0964">Secreted</keyword>
<comment type="similarity">
    <text evidence="8">Belongs to the AB hydrolase superfamily. Lipase family. Class 3 subfamily.</text>
</comment>
<organism evidence="13 14">
    <name type="scientific">Malassezia pachydermatis</name>
    <dbReference type="NCBI Taxonomy" id="77020"/>
    <lineage>
        <taxon>Eukaryota</taxon>
        <taxon>Fungi</taxon>
        <taxon>Dikarya</taxon>
        <taxon>Basidiomycota</taxon>
        <taxon>Ustilaginomycotina</taxon>
        <taxon>Malasseziomycetes</taxon>
        <taxon>Malasseziales</taxon>
        <taxon>Malasseziaceae</taxon>
        <taxon>Malassezia</taxon>
    </lineage>
</organism>
<evidence type="ECO:0000256" key="7">
    <source>
        <dbReference type="ARBA" id="ARBA00023157"/>
    </source>
</evidence>
<keyword evidence="11" id="KW-0812">Transmembrane</keyword>
<comment type="caution">
    <text evidence="13">The sequence shown here is derived from an EMBL/GenBank/DDBJ whole genome shotgun (WGS) entry which is preliminary data.</text>
</comment>
<dbReference type="Proteomes" id="UP000037751">
    <property type="component" value="Unassembled WGS sequence"/>
</dbReference>
<feature type="domain" description="Fungal lipase-type" evidence="12">
    <location>
        <begin position="17"/>
        <end position="82"/>
    </location>
</feature>
<comment type="catalytic activity">
    <reaction evidence="10">
        <text>a monoacylglycerol + H2O = glycerol + a fatty acid + H(+)</text>
        <dbReference type="Rhea" id="RHEA:15245"/>
        <dbReference type="ChEBI" id="CHEBI:15377"/>
        <dbReference type="ChEBI" id="CHEBI:15378"/>
        <dbReference type="ChEBI" id="CHEBI:17408"/>
        <dbReference type="ChEBI" id="CHEBI:17754"/>
        <dbReference type="ChEBI" id="CHEBI:28868"/>
    </reaction>
</comment>
<evidence type="ECO:0000313" key="14">
    <source>
        <dbReference type="Proteomes" id="UP000037751"/>
    </source>
</evidence>
<keyword evidence="14" id="KW-1185">Reference proteome</keyword>
<accession>A0A0M8MX49</accession>
<evidence type="ECO:0000256" key="2">
    <source>
        <dbReference type="ARBA" id="ARBA00022525"/>
    </source>
</evidence>
<keyword evidence="11" id="KW-1133">Transmembrane helix</keyword>
<evidence type="ECO:0000256" key="8">
    <source>
        <dbReference type="ARBA" id="ARBA00043996"/>
    </source>
</evidence>
<dbReference type="SUPFAM" id="SSF53474">
    <property type="entry name" value="alpha/beta-Hydrolases"/>
    <property type="match status" value="1"/>
</dbReference>
<dbReference type="GO" id="GO:0016787">
    <property type="term" value="F:hydrolase activity"/>
    <property type="evidence" value="ECO:0007669"/>
    <property type="project" value="UniProtKB-KW"/>
</dbReference>
<keyword evidence="3" id="KW-0732">Signal</keyword>
<dbReference type="InterPro" id="IPR002921">
    <property type="entry name" value="Fungal_lipase-type"/>
</dbReference>
<comment type="catalytic activity">
    <reaction evidence="9">
        <text>a diacylglycerol + H2O = a monoacylglycerol + a fatty acid + H(+)</text>
        <dbReference type="Rhea" id="RHEA:32731"/>
        <dbReference type="ChEBI" id="CHEBI:15377"/>
        <dbReference type="ChEBI" id="CHEBI:15378"/>
        <dbReference type="ChEBI" id="CHEBI:17408"/>
        <dbReference type="ChEBI" id="CHEBI:18035"/>
        <dbReference type="ChEBI" id="CHEBI:28868"/>
    </reaction>
</comment>
<dbReference type="OrthoDB" id="426718at2759"/>
<dbReference type="GeneID" id="28729771"/>
<protein>
    <submittedName>
        <fullName evidence="13">Putative secretory lipase (Family 3)</fullName>
    </submittedName>
</protein>
<evidence type="ECO:0000256" key="10">
    <source>
        <dbReference type="ARBA" id="ARBA00048461"/>
    </source>
</evidence>
<dbReference type="VEuPathDB" id="FungiDB:Malapachy_3425"/>
<dbReference type="STRING" id="77020.A0A0M8MX49"/>
<evidence type="ECO:0000256" key="4">
    <source>
        <dbReference type="ARBA" id="ARBA00022801"/>
    </source>
</evidence>
<dbReference type="Pfam" id="PF01764">
    <property type="entry name" value="Lipase_3"/>
    <property type="match status" value="1"/>
</dbReference>
<keyword evidence="5" id="KW-0442">Lipid degradation</keyword>
<dbReference type="GO" id="GO:0016042">
    <property type="term" value="P:lipid catabolic process"/>
    <property type="evidence" value="ECO:0007669"/>
    <property type="project" value="UniProtKB-KW"/>
</dbReference>
<evidence type="ECO:0000256" key="11">
    <source>
        <dbReference type="SAM" id="Phobius"/>
    </source>
</evidence>
<dbReference type="InterPro" id="IPR051218">
    <property type="entry name" value="Sec_MonoDiacylglyc_Lipase"/>
</dbReference>
<name>A0A0M8MX49_9BASI</name>
<dbReference type="CDD" id="cd00741">
    <property type="entry name" value="Lipase"/>
    <property type="match status" value="1"/>
</dbReference>
<dbReference type="EMBL" id="LGAV01000001">
    <property type="protein sequence ID" value="KOS16074.1"/>
    <property type="molecule type" value="Genomic_DNA"/>
</dbReference>
<dbReference type="AlphaFoldDB" id="A0A0M8MX49"/>
<keyword evidence="4" id="KW-0378">Hydrolase</keyword>
<feature type="transmembrane region" description="Helical" evidence="11">
    <location>
        <begin position="12"/>
        <end position="32"/>
    </location>
</feature>
<dbReference type="PANTHER" id="PTHR45856">
    <property type="entry name" value="ALPHA/BETA-HYDROLASES SUPERFAMILY PROTEIN"/>
    <property type="match status" value="1"/>
</dbReference>
<evidence type="ECO:0000256" key="9">
    <source>
        <dbReference type="ARBA" id="ARBA00047591"/>
    </source>
</evidence>
<keyword evidence="11" id="KW-0472">Membrane</keyword>
<evidence type="ECO:0000256" key="5">
    <source>
        <dbReference type="ARBA" id="ARBA00022963"/>
    </source>
</evidence>
<dbReference type="PANTHER" id="PTHR45856:SF25">
    <property type="entry name" value="FUNGAL LIPASE-LIKE DOMAIN-CONTAINING PROTEIN"/>
    <property type="match status" value="1"/>
</dbReference>